<keyword evidence="1" id="KW-0812">Transmembrane</keyword>
<keyword evidence="1" id="KW-0472">Membrane</keyword>
<dbReference type="Proteomes" id="UP000177370">
    <property type="component" value="Unassembled WGS sequence"/>
</dbReference>
<gene>
    <name evidence="2" type="ORF">A2647_02120</name>
</gene>
<reference evidence="2 3" key="1">
    <citation type="journal article" date="2016" name="Nat. Commun.">
        <title>Thousands of microbial genomes shed light on interconnected biogeochemical processes in an aquifer system.</title>
        <authorList>
            <person name="Anantharaman K."/>
            <person name="Brown C.T."/>
            <person name="Hug L.A."/>
            <person name="Sharon I."/>
            <person name="Castelle C.J."/>
            <person name="Probst A.J."/>
            <person name="Thomas B.C."/>
            <person name="Singh A."/>
            <person name="Wilkins M.J."/>
            <person name="Karaoz U."/>
            <person name="Brodie E.L."/>
            <person name="Williams K.H."/>
            <person name="Hubbard S.S."/>
            <person name="Banfield J.F."/>
        </authorList>
    </citation>
    <scope>NUCLEOTIDE SEQUENCE [LARGE SCALE GENOMIC DNA]</scope>
</reference>
<feature type="transmembrane region" description="Helical" evidence="1">
    <location>
        <begin position="35"/>
        <end position="58"/>
    </location>
</feature>
<feature type="transmembrane region" description="Helical" evidence="1">
    <location>
        <begin position="106"/>
        <end position="124"/>
    </location>
</feature>
<protein>
    <recommendedName>
        <fullName evidence="4">VanZ-like domain-containing protein</fullName>
    </recommendedName>
</protein>
<comment type="caution">
    <text evidence="2">The sequence shown here is derived from an EMBL/GenBank/DDBJ whole genome shotgun (WGS) entry which is preliminary data.</text>
</comment>
<proteinExistence type="predicted"/>
<sequence length="135" mass="16159">MDRKKLFKHLAYLIFFIFLVNFSANKFYWYSSIWYFDMIMHFLGGIWLGLAYIYFFALGTISFRLIFKILFFVLAMGICWEIFEFFVDKVNIQNPFNVLDTVSDVLLDLAGGIFAIFYFSFYYLKSLKPIKEDLV</sequence>
<feature type="transmembrane region" description="Helical" evidence="1">
    <location>
        <begin position="12"/>
        <end position="29"/>
    </location>
</feature>
<dbReference type="Pfam" id="PF09997">
    <property type="entry name" value="DUF2238"/>
    <property type="match status" value="1"/>
</dbReference>
<name>A0A1F6V5I6_9BACT</name>
<dbReference type="EMBL" id="MFTP01000024">
    <property type="protein sequence ID" value="OGI64970.1"/>
    <property type="molecule type" value="Genomic_DNA"/>
</dbReference>
<keyword evidence="1" id="KW-1133">Transmembrane helix</keyword>
<accession>A0A1F6V5I6</accession>
<dbReference type="InterPro" id="IPR014509">
    <property type="entry name" value="YjdF-like"/>
</dbReference>
<evidence type="ECO:0000313" key="3">
    <source>
        <dbReference type="Proteomes" id="UP000177370"/>
    </source>
</evidence>
<dbReference type="AlphaFoldDB" id="A0A1F6V5I6"/>
<feature type="transmembrane region" description="Helical" evidence="1">
    <location>
        <begin position="65"/>
        <end position="86"/>
    </location>
</feature>
<evidence type="ECO:0000313" key="2">
    <source>
        <dbReference type="EMBL" id="OGI64970.1"/>
    </source>
</evidence>
<evidence type="ECO:0008006" key="4">
    <source>
        <dbReference type="Google" id="ProtNLM"/>
    </source>
</evidence>
<evidence type="ECO:0000256" key="1">
    <source>
        <dbReference type="SAM" id="Phobius"/>
    </source>
</evidence>
<organism evidence="2 3">
    <name type="scientific">Candidatus Nomurabacteria bacterium RIFCSPHIGHO2_01_FULL_40_24b</name>
    <dbReference type="NCBI Taxonomy" id="1801739"/>
    <lineage>
        <taxon>Bacteria</taxon>
        <taxon>Candidatus Nomuraibacteriota</taxon>
    </lineage>
</organism>